<evidence type="ECO:0000256" key="1">
    <source>
        <dbReference type="ARBA" id="ARBA00004604"/>
    </source>
</evidence>
<dbReference type="SUPFAM" id="SSF52540">
    <property type="entry name" value="P-loop containing nucleoside triphosphate hydrolases"/>
    <property type="match status" value="2"/>
</dbReference>
<comment type="caution">
    <text evidence="10">The sequence shown here is derived from an EMBL/GenBank/DDBJ whole genome shotgun (WGS) entry which is preliminary data.</text>
</comment>
<dbReference type="SMART" id="SM00382">
    <property type="entry name" value="AAA"/>
    <property type="match status" value="1"/>
</dbReference>
<dbReference type="Pfam" id="PF17867">
    <property type="entry name" value="AAA_lid_7"/>
    <property type="match status" value="1"/>
</dbReference>
<dbReference type="GO" id="GO:0005524">
    <property type="term" value="F:ATP binding"/>
    <property type="evidence" value="ECO:0007669"/>
    <property type="project" value="UniProtKB-KW"/>
</dbReference>
<comment type="subcellular location">
    <subcellularLocation>
        <location evidence="1">Nucleus</location>
        <location evidence="1">Nucleolus</location>
    </subcellularLocation>
    <subcellularLocation>
        <location evidence="2">Nucleus</location>
        <location evidence="2">Nucleoplasm</location>
    </subcellularLocation>
</comment>
<evidence type="ECO:0000313" key="11">
    <source>
        <dbReference type="Proteomes" id="UP001174909"/>
    </source>
</evidence>
<accession>A0AA35WME3</accession>
<evidence type="ECO:0000256" key="6">
    <source>
        <dbReference type="ARBA" id="ARBA00022840"/>
    </source>
</evidence>
<evidence type="ECO:0000256" key="7">
    <source>
        <dbReference type="ARBA" id="ARBA00023186"/>
    </source>
</evidence>
<protein>
    <recommendedName>
        <fullName evidence="4">Midasin</fullName>
    </recommendedName>
</protein>
<dbReference type="GO" id="GO:0000027">
    <property type="term" value="P:ribosomal large subunit assembly"/>
    <property type="evidence" value="ECO:0007669"/>
    <property type="project" value="TreeGrafter"/>
</dbReference>
<dbReference type="InterPro" id="IPR027417">
    <property type="entry name" value="P-loop_NTPase"/>
</dbReference>
<dbReference type="EMBL" id="CASHTH010001743">
    <property type="protein sequence ID" value="CAI8019287.1"/>
    <property type="molecule type" value="Genomic_DNA"/>
</dbReference>
<dbReference type="PANTHER" id="PTHR48103">
    <property type="entry name" value="MIDASIN-RELATED"/>
    <property type="match status" value="1"/>
</dbReference>
<name>A0AA35WME3_GEOBA</name>
<dbReference type="AlphaFoldDB" id="A0AA35WME3"/>
<keyword evidence="6" id="KW-0067">ATP-binding</keyword>
<dbReference type="InterPro" id="IPR003593">
    <property type="entry name" value="AAA+_ATPase"/>
</dbReference>
<dbReference type="GO" id="GO:0005654">
    <property type="term" value="C:nucleoplasm"/>
    <property type="evidence" value="ECO:0007669"/>
    <property type="project" value="UniProtKB-SubCell"/>
</dbReference>
<keyword evidence="7" id="KW-0143">Chaperone</keyword>
<dbReference type="Gene3D" id="3.40.50.300">
    <property type="entry name" value="P-loop containing nucleotide triphosphate hydrolases"/>
    <property type="match status" value="2"/>
</dbReference>
<dbReference type="GO" id="GO:0005730">
    <property type="term" value="C:nucleolus"/>
    <property type="evidence" value="ECO:0007669"/>
    <property type="project" value="UniProtKB-SubCell"/>
</dbReference>
<evidence type="ECO:0000256" key="8">
    <source>
        <dbReference type="ARBA" id="ARBA00023242"/>
    </source>
</evidence>
<evidence type="ECO:0000256" key="4">
    <source>
        <dbReference type="ARBA" id="ARBA00017143"/>
    </source>
</evidence>
<evidence type="ECO:0000313" key="10">
    <source>
        <dbReference type="EMBL" id="CAI8019287.1"/>
    </source>
</evidence>
<feature type="domain" description="AAA+ ATPase" evidence="9">
    <location>
        <begin position="265"/>
        <end position="428"/>
    </location>
</feature>
<dbReference type="Proteomes" id="UP001174909">
    <property type="component" value="Unassembled WGS sequence"/>
</dbReference>
<evidence type="ECO:0000256" key="2">
    <source>
        <dbReference type="ARBA" id="ARBA00004642"/>
    </source>
</evidence>
<keyword evidence="11" id="KW-1185">Reference proteome</keyword>
<keyword evidence="5" id="KW-0547">Nucleotide-binding</keyword>
<sequence>MYCADENGELVFQEGVLVEAMRKGYWIILDELNLAPTDVLEALNRVLDDNRELFIPETRKSVKAHPHFMLFGTQNPPGAYGGRKVLSRAFRNRFIELHYDDIPSGELVNIVHEKSSLPLSYAKKMVAIMKELQVRRTASGVFSGKYGLITLRDLFRWAERYRRSPSSSSQFRDWEQQLAEDGFMLLAGRLREVNDEQVVLDVIERHFKRNVEPIQLYGQDGGQGSLASQKCLQLLRAPLTEEFRHLVWTSEFLRMAVLTFRALSFDEPVLLVGHTGCGKTTLCQLFSTILGCKLVSINCHMHSEAADFLGGLKPTRSRGSSELRDEKVGLFEWQDGVVVKAMQEGCCLLVDEISLADDAVLERLNSVLETERRLLVSERSRIQDQAEVFQITASPGFAFMATMNPGGDYGKKELSPALRNRFVELWCPSSRKYEDLAKIIDHNLNVSLNSGFVWSSLILHTIHWIKGKLPFDRYIRT</sequence>
<dbReference type="PANTHER" id="PTHR48103:SF2">
    <property type="entry name" value="MIDASIN"/>
    <property type="match status" value="1"/>
</dbReference>
<reference evidence="10" key="1">
    <citation type="submission" date="2023-03" db="EMBL/GenBank/DDBJ databases">
        <authorList>
            <person name="Steffen K."/>
            <person name="Cardenas P."/>
        </authorList>
    </citation>
    <scope>NUCLEOTIDE SEQUENCE</scope>
</reference>
<keyword evidence="8" id="KW-0539">Nucleus</keyword>
<comment type="similarity">
    <text evidence="3">Belongs to the midasin family.</text>
</comment>
<dbReference type="InterPro" id="IPR011704">
    <property type="entry name" value="ATPase_dyneun-rel_AAA"/>
</dbReference>
<dbReference type="InterPro" id="IPR040848">
    <property type="entry name" value="AAA_lid_7"/>
</dbReference>
<dbReference type="CDD" id="cd00009">
    <property type="entry name" value="AAA"/>
    <property type="match status" value="1"/>
</dbReference>
<organism evidence="10 11">
    <name type="scientific">Geodia barretti</name>
    <name type="common">Barrett's horny sponge</name>
    <dbReference type="NCBI Taxonomy" id="519541"/>
    <lineage>
        <taxon>Eukaryota</taxon>
        <taxon>Metazoa</taxon>
        <taxon>Porifera</taxon>
        <taxon>Demospongiae</taxon>
        <taxon>Heteroscleromorpha</taxon>
        <taxon>Tetractinellida</taxon>
        <taxon>Astrophorina</taxon>
        <taxon>Geodiidae</taxon>
        <taxon>Geodia</taxon>
    </lineage>
</organism>
<evidence type="ECO:0000259" key="9">
    <source>
        <dbReference type="SMART" id="SM00382"/>
    </source>
</evidence>
<dbReference type="Pfam" id="PF07728">
    <property type="entry name" value="AAA_5"/>
    <property type="match status" value="2"/>
</dbReference>
<evidence type="ECO:0000256" key="3">
    <source>
        <dbReference type="ARBA" id="ARBA00007188"/>
    </source>
</evidence>
<dbReference type="GO" id="GO:0016887">
    <property type="term" value="F:ATP hydrolysis activity"/>
    <property type="evidence" value="ECO:0007669"/>
    <property type="project" value="InterPro"/>
</dbReference>
<proteinExistence type="inferred from homology"/>
<dbReference type="GO" id="GO:0000055">
    <property type="term" value="P:ribosomal large subunit export from nucleus"/>
    <property type="evidence" value="ECO:0007669"/>
    <property type="project" value="TreeGrafter"/>
</dbReference>
<dbReference type="GO" id="GO:0030687">
    <property type="term" value="C:preribosome, large subunit precursor"/>
    <property type="evidence" value="ECO:0007669"/>
    <property type="project" value="TreeGrafter"/>
</dbReference>
<gene>
    <name evidence="10" type="ORF">GBAR_LOCUS11610</name>
</gene>
<dbReference type="FunFam" id="3.40.50.300:FF:000142">
    <property type="entry name" value="Midasin"/>
    <property type="match status" value="2"/>
</dbReference>
<evidence type="ECO:0000256" key="5">
    <source>
        <dbReference type="ARBA" id="ARBA00022741"/>
    </source>
</evidence>